<proteinExistence type="predicted"/>
<dbReference type="HOGENOM" id="CLU_199276_0_0_1"/>
<dbReference type="EMBL" id="CH480815">
    <property type="protein sequence ID" value="EDW40715.1"/>
    <property type="molecule type" value="Genomic_DNA"/>
</dbReference>
<evidence type="ECO:0000313" key="2">
    <source>
        <dbReference type="EMBL" id="EDW40715.1"/>
    </source>
</evidence>
<accession>B4HJJ1</accession>
<evidence type="ECO:0000313" key="3">
    <source>
        <dbReference type="Proteomes" id="UP000001292"/>
    </source>
</evidence>
<evidence type="ECO:0000256" key="1">
    <source>
        <dbReference type="SAM" id="MobiDB-lite"/>
    </source>
</evidence>
<sequence length="56" mass="6178">MPIPIPIPRLLIRVKGLLPDRVHRHRQRLLRSVFDDNAPAPAPTASQCPSSDSAIS</sequence>
<dbReference type="AlphaFoldDB" id="B4HJJ1"/>
<keyword evidence="3" id="KW-1185">Reference proteome</keyword>
<dbReference type="OMA" id="IYHAPVP"/>
<protein>
    <submittedName>
        <fullName evidence="2">GM25057</fullName>
    </submittedName>
</protein>
<feature type="region of interest" description="Disordered" evidence="1">
    <location>
        <begin position="32"/>
        <end position="56"/>
    </location>
</feature>
<feature type="compositionally biased region" description="Polar residues" evidence="1">
    <location>
        <begin position="44"/>
        <end position="56"/>
    </location>
</feature>
<organism evidence="3">
    <name type="scientific">Drosophila sechellia</name>
    <name type="common">Fruit fly</name>
    <dbReference type="NCBI Taxonomy" id="7238"/>
    <lineage>
        <taxon>Eukaryota</taxon>
        <taxon>Metazoa</taxon>
        <taxon>Ecdysozoa</taxon>
        <taxon>Arthropoda</taxon>
        <taxon>Hexapoda</taxon>
        <taxon>Insecta</taxon>
        <taxon>Pterygota</taxon>
        <taxon>Neoptera</taxon>
        <taxon>Endopterygota</taxon>
        <taxon>Diptera</taxon>
        <taxon>Brachycera</taxon>
        <taxon>Muscomorpha</taxon>
        <taxon>Ephydroidea</taxon>
        <taxon>Drosophilidae</taxon>
        <taxon>Drosophila</taxon>
        <taxon>Sophophora</taxon>
    </lineage>
</organism>
<name>B4HJJ1_DROSE</name>
<reference evidence="2 3" key="1">
    <citation type="journal article" date="2007" name="Nature">
        <title>Evolution of genes and genomes on the Drosophila phylogeny.</title>
        <authorList>
            <consortium name="Drosophila 12 Genomes Consortium"/>
            <person name="Clark A.G."/>
            <person name="Eisen M.B."/>
            <person name="Smith D.R."/>
            <person name="Bergman C.M."/>
            <person name="Oliver B."/>
            <person name="Markow T.A."/>
            <person name="Kaufman T.C."/>
            <person name="Kellis M."/>
            <person name="Gelbart W."/>
            <person name="Iyer V.N."/>
            <person name="Pollard D.A."/>
            <person name="Sackton T.B."/>
            <person name="Larracuente A.M."/>
            <person name="Singh N.D."/>
            <person name="Abad J.P."/>
            <person name="Abt D.N."/>
            <person name="Adryan B."/>
            <person name="Aguade M."/>
            <person name="Akashi H."/>
            <person name="Anderson W.W."/>
            <person name="Aquadro C.F."/>
            <person name="Ardell D.H."/>
            <person name="Arguello R."/>
            <person name="Artieri C.G."/>
            <person name="Barbash D.A."/>
            <person name="Barker D."/>
            <person name="Barsanti P."/>
            <person name="Batterham P."/>
            <person name="Batzoglou S."/>
            <person name="Begun D."/>
            <person name="Bhutkar A."/>
            <person name="Blanco E."/>
            <person name="Bosak S.A."/>
            <person name="Bradley R.K."/>
            <person name="Brand A.D."/>
            <person name="Brent M.R."/>
            <person name="Brooks A.N."/>
            <person name="Brown R.H."/>
            <person name="Butlin R.K."/>
            <person name="Caggese C."/>
            <person name="Calvi B.R."/>
            <person name="Bernardo de Carvalho A."/>
            <person name="Caspi A."/>
            <person name="Castrezana S."/>
            <person name="Celniker S.E."/>
            <person name="Chang J.L."/>
            <person name="Chapple C."/>
            <person name="Chatterji S."/>
            <person name="Chinwalla A."/>
            <person name="Civetta A."/>
            <person name="Clifton S.W."/>
            <person name="Comeron J.M."/>
            <person name="Costello J.C."/>
            <person name="Coyne J.A."/>
            <person name="Daub J."/>
            <person name="David R.G."/>
            <person name="Delcher A.L."/>
            <person name="Delehaunty K."/>
            <person name="Do C.B."/>
            <person name="Ebling H."/>
            <person name="Edwards K."/>
            <person name="Eickbush T."/>
            <person name="Evans J.D."/>
            <person name="Filipski A."/>
            <person name="Findeiss S."/>
            <person name="Freyhult E."/>
            <person name="Fulton L."/>
            <person name="Fulton R."/>
            <person name="Garcia A.C."/>
            <person name="Gardiner A."/>
            <person name="Garfield D.A."/>
            <person name="Garvin B.E."/>
            <person name="Gibson G."/>
            <person name="Gilbert D."/>
            <person name="Gnerre S."/>
            <person name="Godfrey J."/>
            <person name="Good R."/>
            <person name="Gotea V."/>
            <person name="Gravely B."/>
            <person name="Greenberg A.J."/>
            <person name="Griffiths-Jones S."/>
            <person name="Gross S."/>
            <person name="Guigo R."/>
            <person name="Gustafson E.A."/>
            <person name="Haerty W."/>
            <person name="Hahn M.W."/>
            <person name="Halligan D.L."/>
            <person name="Halpern A.L."/>
            <person name="Halter G.M."/>
            <person name="Han M.V."/>
            <person name="Heger A."/>
            <person name="Hillier L."/>
            <person name="Hinrichs A.S."/>
            <person name="Holmes I."/>
            <person name="Hoskins R.A."/>
            <person name="Hubisz M.J."/>
            <person name="Hultmark D."/>
            <person name="Huntley M.A."/>
            <person name="Jaffe D.B."/>
            <person name="Jagadeeshan S."/>
            <person name="Jeck W.R."/>
            <person name="Johnson J."/>
            <person name="Jones C.D."/>
            <person name="Jordan W.C."/>
            <person name="Karpen G.H."/>
            <person name="Kataoka E."/>
            <person name="Keightley P.D."/>
            <person name="Kheradpour P."/>
            <person name="Kirkness E.F."/>
            <person name="Koerich L.B."/>
            <person name="Kristiansen K."/>
            <person name="Kudrna D."/>
            <person name="Kulathinal R.J."/>
            <person name="Kumar S."/>
            <person name="Kwok R."/>
            <person name="Lander E."/>
            <person name="Langley C.H."/>
            <person name="Lapoint R."/>
            <person name="Lazzaro B.P."/>
            <person name="Lee S.J."/>
            <person name="Levesque L."/>
            <person name="Li R."/>
            <person name="Lin C.F."/>
            <person name="Lin M.F."/>
            <person name="Lindblad-Toh K."/>
            <person name="Llopart A."/>
            <person name="Long M."/>
            <person name="Low L."/>
            <person name="Lozovsky E."/>
            <person name="Lu J."/>
            <person name="Luo M."/>
            <person name="Machado C.A."/>
            <person name="Makalowski W."/>
            <person name="Marzo M."/>
            <person name="Matsuda M."/>
            <person name="Matzkin L."/>
            <person name="McAllister B."/>
            <person name="McBride C.S."/>
            <person name="McKernan B."/>
            <person name="McKernan K."/>
            <person name="Mendez-Lago M."/>
            <person name="Minx P."/>
            <person name="Mollenhauer M.U."/>
            <person name="Montooth K."/>
            <person name="Mount S.M."/>
            <person name="Mu X."/>
            <person name="Myers E."/>
            <person name="Negre B."/>
            <person name="Newfeld S."/>
            <person name="Nielsen R."/>
            <person name="Noor M.A."/>
            <person name="O'Grady P."/>
            <person name="Pachter L."/>
            <person name="Papaceit M."/>
            <person name="Parisi M.J."/>
            <person name="Parisi M."/>
            <person name="Parts L."/>
            <person name="Pedersen J.S."/>
            <person name="Pesole G."/>
            <person name="Phillippy A.M."/>
            <person name="Ponting C.P."/>
            <person name="Pop M."/>
            <person name="Porcelli D."/>
            <person name="Powell J.R."/>
            <person name="Prohaska S."/>
            <person name="Pruitt K."/>
            <person name="Puig M."/>
            <person name="Quesneville H."/>
            <person name="Ram K.R."/>
            <person name="Rand D."/>
            <person name="Rasmussen M.D."/>
            <person name="Reed L.K."/>
            <person name="Reenan R."/>
            <person name="Reily A."/>
            <person name="Remington K.A."/>
            <person name="Rieger T.T."/>
            <person name="Ritchie M.G."/>
            <person name="Robin C."/>
            <person name="Rogers Y.H."/>
            <person name="Rohde C."/>
            <person name="Rozas J."/>
            <person name="Rubenfield M.J."/>
            <person name="Ruiz A."/>
            <person name="Russo S."/>
            <person name="Salzberg S.L."/>
            <person name="Sanchez-Gracia A."/>
            <person name="Saranga D.J."/>
            <person name="Sato H."/>
            <person name="Schaeffer S.W."/>
            <person name="Schatz M.C."/>
            <person name="Schlenke T."/>
            <person name="Schwartz R."/>
            <person name="Segarra C."/>
            <person name="Singh R.S."/>
            <person name="Sirot L."/>
            <person name="Sirota M."/>
            <person name="Sisneros N.B."/>
            <person name="Smith C.D."/>
            <person name="Smith T.F."/>
            <person name="Spieth J."/>
            <person name="Stage D.E."/>
            <person name="Stark A."/>
            <person name="Stephan W."/>
            <person name="Strausberg R.L."/>
            <person name="Strempel S."/>
            <person name="Sturgill D."/>
            <person name="Sutton G."/>
            <person name="Sutton G.G."/>
            <person name="Tao W."/>
            <person name="Teichmann S."/>
            <person name="Tobari Y.N."/>
            <person name="Tomimura Y."/>
            <person name="Tsolas J.M."/>
            <person name="Valente V.L."/>
            <person name="Venter E."/>
            <person name="Venter J.C."/>
            <person name="Vicario S."/>
            <person name="Vieira F.G."/>
            <person name="Vilella A.J."/>
            <person name="Villasante A."/>
            <person name="Walenz B."/>
            <person name="Wang J."/>
            <person name="Wasserman M."/>
            <person name="Watts T."/>
            <person name="Wilson D."/>
            <person name="Wilson R.K."/>
            <person name="Wing R.A."/>
            <person name="Wolfner M.F."/>
            <person name="Wong A."/>
            <person name="Wong G.K."/>
            <person name="Wu C.I."/>
            <person name="Wu G."/>
            <person name="Yamamoto D."/>
            <person name="Yang H.P."/>
            <person name="Yang S.P."/>
            <person name="Yorke J.A."/>
            <person name="Yoshida K."/>
            <person name="Zdobnov E."/>
            <person name="Zhang P."/>
            <person name="Zhang Y."/>
            <person name="Zimin A.V."/>
            <person name="Baldwin J."/>
            <person name="Abdouelleil A."/>
            <person name="Abdulkadir J."/>
            <person name="Abebe A."/>
            <person name="Abera B."/>
            <person name="Abreu J."/>
            <person name="Acer S.C."/>
            <person name="Aftuck L."/>
            <person name="Alexander A."/>
            <person name="An P."/>
            <person name="Anderson E."/>
            <person name="Anderson S."/>
            <person name="Arachi H."/>
            <person name="Azer M."/>
            <person name="Bachantsang P."/>
            <person name="Barry A."/>
            <person name="Bayul T."/>
            <person name="Berlin A."/>
            <person name="Bessette D."/>
            <person name="Bloom T."/>
            <person name="Blye J."/>
            <person name="Boguslavskiy L."/>
            <person name="Bonnet C."/>
            <person name="Boukhgalter B."/>
            <person name="Bourzgui I."/>
            <person name="Brown A."/>
            <person name="Cahill P."/>
            <person name="Channer S."/>
            <person name="Cheshatsang Y."/>
            <person name="Chuda L."/>
            <person name="Citroen M."/>
            <person name="Collymore A."/>
            <person name="Cooke P."/>
            <person name="Costello M."/>
            <person name="D'Aco K."/>
            <person name="Daza R."/>
            <person name="De Haan G."/>
            <person name="DeGray S."/>
            <person name="DeMaso C."/>
            <person name="Dhargay N."/>
            <person name="Dooley K."/>
            <person name="Dooley E."/>
            <person name="Doricent M."/>
            <person name="Dorje P."/>
            <person name="Dorjee K."/>
            <person name="Dupes A."/>
            <person name="Elong R."/>
            <person name="Falk J."/>
            <person name="Farina A."/>
            <person name="Faro S."/>
            <person name="Ferguson D."/>
            <person name="Fisher S."/>
            <person name="Foley C.D."/>
            <person name="Franke A."/>
            <person name="Friedrich D."/>
            <person name="Gadbois L."/>
            <person name="Gearin G."/>
            <person name="Gearin C.R."/>
            <person name="Giannoukos G."/>
            <person name="Goode T."/>
            <person name="Graham J."/>
            <person name="Grandbois E."/>
            <person name="Grewal S."/>
            <person name="Gyaltsen K."/>
            <person name="Hafez N."/>
            <person name="Hagos B."/>
            <person name="Hall J."/>
            <person name="Henson C."/>
            <person name="Hollinger A."/>
            <person name="Honan T."/>
            <person name="Huard M.D."/>
            <person name="Hughes L."/>
            <person name="Hurhula B."/>
            <person name="Husby M.E."/>
            <person name="Kamat A."/>
            <person name="Kanga B."/>
            <person name="Kashin S."/>
            <person name="Khazanovich D."/>
            <person name="Kisner P."/>
            <person name="Lance K."/>
            <person name="Lara M."/>
            <person name="Lee W."/>
            <person name="Lennon N."/>
            <person name="Letendre F."/>
            <person name="LeVine R."/>
            <person name="Lipovsky A."/>
            <person name="Liu X."/>
            <person name="Liu J."/>
            <person name="Liu S."/>
            <person name="Lokyitsang T."/>
            <person name="Lokyitsang Y."/>
            <person name="Lubonja R."/>
            <person name="Lui A."/>
            <person name="MacDonald P."/>
            <person name="Magnisalis V."/>
            <person name="Maru K."/>
            <person name="Matthews C."/>
            <person name="McCusker W."/>
            <person name="McDonough S."/>
            <person name="Mehta T."/>
            <person name="Meldrim J."/>
            <person name="Meneus L."/>
            <person name="Mihai O."/>
            <person name="Mihalev A."/>
            <person name="Mihova T."/>
            <person name="Mittelman R."/>
            <person name="Mlenga V."/>
            <person name="Montmayeur A."/>
            <person name="Mulrain L."/>
            <person name="Navidi A."/>
            <person name="Naylor J."/>
            <person name="Negash T."/>
            <person name="Nguyen T."/>
            <person name="Nguyen N."/>
            <person name="Nicol R."/>
            <person name="Norbu C."/>
            <person name="Norbu N."/>
            <person name="Novod N."/>
            <person name="O'Neill B."/>
            <person name="Osman S."/>
            <person name="Markiewicz E."/>
            <person name="Oyono O.L."/>
            <person name="Patti C."/>
            <person name="Phunkhang P."/>
            <person name="Pierre F."/>
            <person name="Priest M."/>
            <person name="Raghuraman S."/>
            <person name="Rege F."/>
            <person name="Reyes R."/>
            <person name="Rise C."/>
            <person name="Rogov P."/>
            <person name="Ross K."/>
            <person name="Ryan E."/>
            <person name="Settipalli S."/>
            <person name="Shea T."/>
            <person name="Sherpa N."/>
            <person name="Shi L."/>
            <person name="Shih D."/>
            <person name="Sparrow T."/>
            <person name="Spaulding J."/>
            <person name="Stalker J."/>
            <person name="Stange-Thomann N."/>
            <person name="Stavropoulos S."/>
            <person name="Stone C."/>
            <person name="Strader C."/>
            <person name="Tesfaye S."/>
            <person name="Thomson T."/>
            <person name="Thoulutsang Y."/>
            <person name="Thoulutsang D."/>
            <person name="Topham K."/>
            <person name="Topping I."/>
            <person name="Tsamla T."/>
            <person name="Vassiliev H."/>
            <person name="Vo A."/>
            <person name="Wangchuk T."/>
            <person name="Wangdi T."/>
            <person name="Weiand M."/>
            <person name="Wilkinson J."/>
            <person name="Wilson A."/>
            <person name="Yadav S."/>
            <person name="Young G."/>
            <person name="Yu Q."/>
            <person name="Zembek L."/>
            <person name="Zhong D."/>
            <person name="Zimmer A."/>
            <person name="Zwirko Z."/>
            <person name="Jaffe D.B."/>
            <person name="Alvarez P."/>
            <person name="Brockman W."/>
            <person name="Butler J."/>
            <person name="Chin C."/>
            <person name="Gnerre S."/>
            <person name="Grabherr M."/>
            <person name="Kleber M."/>
            <person name="Mauceli E."/>
            <person name="MacCallum I."/>
        </authorList>
    </citation>
    <scope>NUCLEOTIDE SEQUENCE [LARGE SCALE GENOMIC DNA]</scope>
    <source>
        <strain evidence="3">Rob3c / Tucson 14021-0248.25</strain>
    </source>
</reference>
<dbReference type="Proteomes" id="UP000001292">
    <property type="component" value="Unassembled WGS sequence"/>
</dbReference>
<gene>
    <name evidence="2" type="primary">Dsec\GM25057</name>
    <name evidence="2" type="ORF">Dsec_GM25057</name>
</gene>
<dbReference type="PhylomeDB" id="B4HJJ1"/>